<evidence type="ECO:0000313" key="3">
    <source>
        <dbReference type="Proteomes" id="UP001597062"/>
    </source>
</evidence>
<gene>
    <name evidence="2" type="ORF">ACFQ1U_02855</name>
</gene>
<keyword evidence="1" id="KW-0812">Transmembrane</keyword>
<accession>A0ABW3JRD0</accession>
<sequence>MDVLDKYKDAWNQQPDNSPKISKADIYKLMHKKSSSIVKWIFIIGILEFLILNSTYLFIDFNEAAQVYRDMGLIHFAYIFQTITYIIVAYFLYLFYKNYKTISVTDTTKQLMDNIIKTRKAVRNYVLFNISSGLLLFVVIMIASVKNLEVSLKMPEMIGITIGIIIVAGILLLLFWLFYQVLYGFLLKKLKRNYKELSKIDELN</sequence>
<dbReference type="Proteomes" id="UP001597062">
    <property type="component" value="Unassembled WGS sequence"/>
</dbReference>
<keyword evidence="3" id="KW-1185">Reference proteome</keyword>
<feature type="transmembrane region" description="Helical" evidence="1">
    <location>
        <begin position="125"/>
        <end position="145"/>
    </location>
</feature>
<keyword evidence="1" id="KW-1133">Transmembrane helix</keyword>
<organism evidence="2 3">
    <name type="scientific">Tenacibaculum geojense</name>
    <dbReference type="NCBI Taxonomy" id="915352"/>
    <lineage>
        <taxon>Bacteria</taxon>
        <taxon>Pseudomonadati</taxon>
        <taxon>Bacteroidota</taxon>
        <taxon>Flavobacteriia</taxon>
        <taxon>Flavobacteriales</taxon>
        <taxon>Flavobacteriaceae</taxon>
        <taxon>Tenacibaculum</taxon>
    </lineage>
</organism>
<evidence type="ECO:0000256" key="1">
    <source>
        <dbReference type="SAM" id="Phobius"/>
    </source>
</evidence>
<feature type="transmembrane region" description="Helical" evidence="1">
    <location>
        <begin position="71"/>
        <end position="96"/>
    </location>
</feature>
<evidence type="ECO:0000313" key="2">
    <source>
        <dbReference type="EMBL" id="MFD0992133.1"/>
    </source>
</evidence>
<dbReference type="RefSeq" id="WP_386105110.1">
    <property type="nucleotide sequence ID" value="NZ_JBHTJR010000017.1"/>
</dbReference>
<comment type="caution">
    <text evidence="2">The sequence shown here is derived from an EMBL/GenBank/DDBJ whole genome shotgun (WGS) entry which is preliminary data.</text>
</comment>
<protein>
    <recommendedName>
        <fullName evidence="4">Beta-carotene 15,15'-monooxygenase</fullName>
    </recommendedName>
</protein>
<name>A0ABW3JRD0_9FLAO</name>
<dbReference type="EMBL" id="JBHTJR010000017">
    <property type="protein sequence ID" value="MFD0992133.1"/>
    <property type="molecule type" value="Genomic_DNA"/>
</dbReference>
<proteinExistence type="predicted"/>
<feature type="transmembrane region" description="Helical" evidence="1">
    <location>
        <begin position="157"/>
        <end position="186"/>
    </location>
</feature>
<reference evidence="3" key="1">
    <citation type="journal article" date="2019" name="Int. J. Syst. Evol. Microbiol.">
        <title>The Global Catalogue of Microorganisms (GCM) 10K type strain sequencing project: providing services to taxonomists for standard genome sequencing and annotation.</title>
        <authorList>
            <consortium name="The Broad Institute Genomics Platform"/>
            <consortium name="The Broad Institute Genome Sequencing Center for Infectious Disease"/>
            <person name="Wu L."/>
            <person name="Ma J."/>
        </authorList>
    </citation>
    <scope>NUCLEOTIDE SEQUENCE [LARGE SCALE GENOMIC DNA]</scope>
    <source>
        <strain evidence="3">CCUG 60527</strain>
    </source>
</reference>
<evidence type="ECO:0008006" key="4">
    <source>
        <dbReference type="Google" id="ProtNLM"/>
    </source>
</evidence>
<keyword evidence="1" id="KW-0472">Membrane</keyword>
<feature type="transmembrane region" description="Helical" evidence="1">
    <location>
        <begin position="37"/>
        <end position="59"/>
    </location>
</feature>